<dbReference type="AlphaFoldDB" id="A0A9R1VW38"/>
<dbReference type="Pfam" id="PF13966">
    <property type="entry name" value="zf-RVT"/>
    <property type="match status" value="1"/>
</dbReference>
<feature type="signal peptide" evidence="1">
    <location>
        <begin position="1"/>
        <end position="28"/>
    </location>
</feature>
<gene>
    <name evidence="3" type="ORF">LSAT_V11C400206320</name>
</gene>
<feature type="domain" description="Reverse transcriptase zinc-binding" evidence="2">
    <location>
        <begin position="106"/>
        <end position="169"/>
    </location>
</feature>
<comment type="caution">
    <text evidence="3">The sequence shown here is derived from an EMBL/GenBank/DDBJ whole genome shotgun (WGS) entry which is preliminary data.</text>
</comment>
<evidence type="ECO:0000313" key="4">
    <source>
        <dbReference type="Proteomes" id="UP000235145"/>
    </source>
</evidence>
<evidence type="ECO:0000313" key="3">
    <source>
        <dbReference type="EMBL" id="KAJ0211598.1"/>
    </source>
</evidence>
<dbReference type="InterPro" id="IPR026960">
    <property type="entry name" value="RVT-Znf"/>
</dbReference>
<feature type="chain" id="PRO_5040515500" description="Reverse transcriptase zinc-binding domain-containing protein" evidence="1">
    <location>
        <begin position="29"/>
        <end position="170"/>
    </location>
</feature>
<sequence length="170" mass="18986">MAPKKVGGMGLAQLILLIFPWSLNVINCLHGLSGRHWTVFGNYSITGVWKITMKSSRCLANLNIDRSEVVSWNPEMNKWVSSFSSENQFIVSLLRERIELACNIVSDEPFDWCKVIPNKILCFICRAKHERILVAMALSQRGVTLPVTIGSICNAGEETSDHALILCHTA</sequence>
<accession>A0A9R1VW38</accession>
<reference evidence="3 4" key="1">
    <citation type="journal article" date="2017" name="Nat. Commun.">
        <title>Genome assembly with in vitro proximity ligation data and whole-genome triplication in lettuce.</title>
        <authorList>
            <person name="Reyes-Chin-Wo S."/>
            <person name="Wang Z."/>
            <person name="Yang X."/>
            <person name="Kozik A."/>
            <person name="Arikit S."/>
            <person name="Song C."/>
            <person name="Xia L."/>
            <person name="Froenicke L."/>
            <person name="Lavelle D.O."/>
            <person name="Truco M.J."/>
            <person name="Xia R."/>
            <person name="Zhu S."/>
            <person name="Xu C."/>
            <person name="Xu H."/>
            <person name="Xu X."/>
            <person name="Cox K."/>
            <person name="Korf I."/>
            <person name="Meyers B.C."/>
            <person name="Michelmore R.W."/>
        </authorList>
    </citation>
    <scope>NUCLEOTIDE SEQUENCE [LARGE SCALE GENOMIC DNA]</scope>
    <source>
        <strain evidence="4">cv. Salinas</strain>
        <tissue evidence="3">Seedlings</tissue>
    </source>
</reference>
<dbReference type="EMBL" id="NBSK02000004">
    <property type="protein sequence ID" value="KAJ0211598.1"/>
    <property type="molecule type" value="Genomic_DNA"/>
</dbReference>
<proteinExistence type="predicted"/>
<keyword evidence="4" id="KW-1185">Reference proteome</keyword>
<evidence type="ECO:0000256" key="1">
    <source>
        <dbReference type="SAM" id="SignalP"/>
    </source>
</evidence>
<dbReference type="Proteomes" id="UP000235145">
    <property type="component" value="Unassembled WGS sequence"/>
</dbReference>
<organism evidence="3 4">
    <name type="scientific">Lactuca sativa</name>
    <name type="common">Garden lettuce</name>
    <dbReference type="NCBI Taxonomy" id="4236"/>
    <lineage>
        <taxon>Eukaryota</taxon>
        <taxon>Viridiplantae</taxon>
        <taxon>Streptophyta</taxon>
        <taxon>Embryophyta</taxon>
        <taxon>Tracheophyta</taxon>
        <taxon>Spermatophyta</taxon>
        <taxon>Magnoliopsida</taxon>
        <taxon>eudicotyledons</taxon>
        <taxon>Gunneridae</taxon>
        <taxon>Pentapetalae</taxon>
        <taxon>asterids</taxon>
        <taxon>campanulids</taxon>
        <taxon>Asterales</taxon>
        <taxon>Asteraceae</taxon>
        <taxon>Cichorioideae</taxon>
        <taxon>Cichorieae</taxon>
        <taxon>Lactucinae</taxon>
        <taxon>Lactuca</taxon>
    </lineage>
</organism>
<name>A0A9R1VW38_LACSA</name>
<evidence type="ECO:0000259" key="2">
    <source>
        <dbReference type="Pfam" id="PF13966"/>
    </source>
</evidence>
<keyword evidence="1" id="KW-0732">Signal</keyword>
<protein>
    <recommendedName>
        <fullName evidence="2">Reverse transcriptase zinc-binding domain-containing protein</fullName>
    </recommendedName>
</protein>